<dbReference type="Proteomes" id="UP000004184">
    <property type="component" value="Unassembled WGS sequence"/>
</dbReference>
<proteinExistence type="predicted"/>
<organism evidence="2 3">
    <name type="scientific">Streptomyces viridochromogenes (strain DSM 40736 / JCM 4977 / BCRC 1201 / Tue 494)</name>
    <dbReference type="NCBI Taxonomy" id="591159"/>
    <lineage>
        <taxon>Bacteria</taxon>
        <taxon>Bacillati</taxon>
        <taxon>Actinomycetota</taxon>
        <taxon>Actinomycetes</taxon>
        <taxon>Kitasatosporales</taxon>
        <taxon>Streptomycetaceae</taxon>
        <taxon>Streptomyces</taxon>
    </lineage>
</organism>
<evidence type="ECO:0000313" key="3">
    <source>
        <dbReference type="Proteomes" id="UP000004184"/>
    </source>
</evidence>
<gene>
    <name evidence="2" type="ORF">SSQG_04605</name>
</gene>
<name>D9X720_STRVT</name>
<dbReference type="STRING" id="591159.SSQG_04605"/>
<keyword evidence="3" id="KW-1185">Reference proteome</keyword>
<sequence length="171" mass="18489">MRERMDCGDHVTVGEIPNASGRRNTTPVCFPSNAVDRLTRHGRQQQQTGEESDVGPTPGDEAAELKKRAERLRDCAREARALARRLGPYLDDAVKKAAPRAAAFRTGGDEGAIWQGPFADECTAKLQQRQRTLNSMGTALLGDATRWESQADELDRQAGEKAKAKAGAGGS</sequence>
<feature type="region of interest" description="Disordered" evidence="1">
    <location>
        <begin position="142"/>
        <end position="171"/>
    </location>
</feature>
<accession>D9X720</accession>
<dbReference type="EMBL" id="GG657757">
    <property type="protein sequence ID" value="EFL34087.1"/>
    <property type="molecule type" value="Genomic_DNA"/>
</dbReference>
<feature type="compositionally biased region" description="Basic and acidic residues" evidence="1">
    <location>
        <begin position="153"/>
        <end position="163"/>
    </location>
</feature>
<dbReference type="AlphaFoldDB" id="D9X720"/>
<protein>
    <submittedName>
        <fullName evidence="2">Predicted protein</fullName>
    </submittedName>
</protein>
<evidence type="ECO:0000313" key="2">
    <source>
        <dbReference type="EMBL" id="EFL34087.1"/>
    </source>
</evidence>
<dbReference type="HOGENOM" id="CLU_133314_0_0_11"/>
<reference evidence="3" key="1">
    <citation type="submission" date="2009-02" db="EMBL/GenBank/DDBJ databases">
        <title>Annotation of Streptomyces viridochromogenes strain DSM 40736.</title>
        <authorList>
            <consortium name="The Broad Institute Genome Sequencing Platform"/>
            <consortium name="Broad Institute Microbial Sequencing Center"/>
            <person name="Fischbach M."/>
            <person name="Godfrey P."/>
            <person name="Ward D."/>
            <person name="Young S."/>
            <person name="Zeng Q."/>
            <person name="Koehrsen M."/>
            <person name="Alvarado L."/>
            <person name="Berlin A.M."/>
            <person name="Bochicchio J."/>
            <person name="Borenstein D."/>
            <person name="Chapman S.B."/>
            <person name="Chen Z."/>
            <person name="Engels R."/>
            <person name="Freedman E."/>
            <person name="Gellesch M."/>
            <person name="Goldberg J."/>
            <person name="Griggs A."/>
            <person name="Gujja S."/>
            <person name="Heilman E.R."/>
            <person name="Heiman D.I."/>
            <person name="Hepburn T.A."/>
            <person name="Howarth C."/>
            <person name="Jen D."/>
            <person name="Larson L."/>
            <person name="Lewis B."/>
            <person name="Mehta T."/>
            <person name="Park D."/>
            <person name="Pearson M."/>
            <person name="Richards J."/>
            <person name="Roberts A."/>
            <person name="Saif S."/>
            <person name="Shea T.D."/>
            <person name="Shenoy N."/>
            <person name="Sisk P."/>
            <person name="Stolte C."/>
            <person name="Sykes S.N."/>
            <person name="Thomson T."/>
            <person name="Walk T."/>
            <person name="White J."/>
            <person name="Yandava C."/>
            <person name="Straight P."/>
            <person name="Clardy J."/>
            <person name="Hung D."/>
            <person name="Kolter R."/>
            <person name="Mekalanos J."/>
            <person name="Walker S."/>
            <person name="Walsh C.T."/>
            <person name="Wieland-Brown L.C."/>
            <person name="Haas B."/>
            <person name="Nusbaum C."/>
            <person name="Birren B."/>
        </authorList>
    </citation>
    <scope>NUCLEOTIDE SEQUENCE [LARGE SCALE GENOMIC DNA]</scope>
    <source>
        <strain evidence="3">DSM 40736 / JCM 4977 / BCRC 1201 / Tue 494</strain>
    </source>
</reference>
<evidence type="ECO:0000256" key="1">
    <source>
        <dbReference type="SAM" id="MobiDB-lite"/>
    </source>
</evidence>
<dbReference type="eggNOG" id="ENOG5031R6A">
    <property type="taxonomic scope" value="Bacteria"/>
</dbReference>
<feature type="region of interest" description="Disordered" evidence="1">
    <location>
        <begin position="1"/>
        <end position="66"/>
    </location>
</feature>